<evidence type="ECO:0000313" key="2">
    <source>
        <dbReference type="EMBL" id="GAA4925782.1"/>
    </source>
</evidence>
<dbReference type="Pfam" id="PF02645">
    <property type="entry name" value="DegV"/>
    <property type="match status" value="1"/>
</dbReference>
<dbReference type="InterPro" id="IPR003797">
    <property type="entry name" value="DegV"/>
</dbReference>
<name>A0ABP9G2X7_9MICC</name>
<organism evidence="2 3">
    <name type="scientific">Nesterenkonia rhizosphaerae</name>
    <dbReference type="NCBI Taxonomy" id="1348272"/>
    <lineage>
        <taxon>Bacteria</taxon>
        <taxon>Bacillati</taxon>
        <taxon>Actinomycetota</taxon>
        <taxon>Actinomycetes</taxon>
        <taxon>Micrococcales</taxon>
        <taxon>Micrococcaceae</taxon>
        <taxon>Nesterenkonia</taxon>
    </lineage>
</organism>
<dbReference type="PANTHER" id="PTHR33434:SF2">
    <property type="entry name" value="FATTY ACID-BINDING PROTEIN TM_1468"/>
    <property type="match status" value="1"/>
</dbReference>
<dbReference type="RefSeq" id="WP_345478264.1">
    <property type="nucleotide sequence ID" value="NZ_BAABLW010000007.1"/>
</dbReference>
<sequence length="315" mass="33037">MEDRLFARRAQHPGLKPNLRRRRGRIAVVTDSACALPVNRATGELELGVLGSSIECVPIPVMIDHPHHAALIYPEASPELDRDLPLAVAAGTPVRTSRPSPGRLAAAYRRLQKQGYAGIVSVHLSAKLSGTYDAARLAAAEVDIPVVVVDTRQAGLAQGQAVLEAAITGRLGGTLHETAAAAERAAAATFTSFAVPSLEQLRRGGRINTLASILGSLLWIKPLLGLRNGEVALLETPRTWPRALERLEAVSLAAAEERTSPLIGVHTFGDYPTALRLAKAMEGVSAEPVPVLELPPGVAAHLGLGAVAVTVTAGT</sequence>
<dbReference type="Gene3D" id="3.30.1180.10">
    <property type="match status" value="1"/>
</dbReference>
<gene>
    <name evidence="2" type="ORF">GCM10025790_24260</name>
</gene>
<protein>
    <submittedName>
        <fullName evidence="2">DegV family protein</fullName>
    </submittedName>
</protein>
<keyword evidence="3" id="KW-1185">Reference proteome</keyword>
<proteinExistence type="predicted"/>
<evidence type="ECO:0000313" key="3">
    <source>
        <dbReference type="Proteomes" id="UP001500368"/>
    </source>
</evidence>
<dbReference type="Gene3D" id="3.40.50.10170">
    <property type="match status" value="1"/>
</dbReference>
<evidence type="ECO:0000256" key="1">
    <source>
        <dbReference type="ARBA" id="ARBA00023121"/>
    </source>
</evidence>
<dbReference type="NCBIfam" id="TIGR00762">
    <property type="entry name" value="DegV"/>
    <property type="match status" value="1"/>
</dbReference>
<dbReference type="SUPFAM" id="SSF82549">
    <property type="entry name" value="DAK1/DegV-like"/>
    <property type="match status" value="1"/>
</dbReference>
<dbReference type="PANTHER" id="PTHR33434">
    <property type="entry name" value="DEGV DOMAIN-CONTAINING PROTEIN DR_1986-RELATED"/>
    <property type="match status" value="1"/>
</dbReference>
<dbReference type="InterPro" id="IPR050270">
    <property type="entry name" value="DegV_domain_contain"/>
</dbReference>
<accession>A0ABP9G2X7</accession>
<dbReference type="InterPro" id="IPR043168">
    <property type="entry name" value="DegV_C"/>
</dbReference>
<dbReference type="EMBL" id="BAABLW010000007">
    <property type="protein sequence ID" value="GAA4925782.1"/>
    <property type="molecule type" value="Genomic_DNA"/>
</dbReference>
<comment type="caution">
    <text evidence="2">The sequence shown here is derived from an EMBL/GenBank/DDBJ whole genome shotgun (WGS) entry which is preliminary data.</text>
</comment>
<dbReference type="Proteomes" id="UP001500368">
    <property type="component" value="Unassembled WGS sequence"/>
</dbReference>
<keyword evidence="1" id="KW-0446">Lipid-binding</keyword>
<dbReference type="PROSITE" id="PS51482">
    <property type="entry name" value="DEGV"/>
    <property type="match status" value="1"/>
</dbReference>
<reference evidence="3" key="1">
    <citation type="journal article" date="2019" name="Int. J. Syst. Evol. Microbiol.">
        <title>The Global Catalogue of Microorganisms (GCM) 10K type strain sequencing project: providing services to taxonomists for standard genome sequencing and annotation.</title>
        <authorList>
            <consortium name="The Broad Institute Genomics Platform"/>
            <consortium name="The Broad Institute Genome Sequencing Center for Infectious Disease"/>
            <person name="Wu L."/>
            <person name="Ma J."/>
        </authorList>
    </citation>
    <scope>NUCLEOTIDE SEQUENCE [LARGE SCALE GENOMIC DNA]</scope>
    <source>
        <strain evidence="3">JCM 19129</strain>
    </source>
</reference>